<comment type="caution">
    <text evidence="2">The sequence shown here is derived from an EMBL/GenBank/DDBJ whole genome shotgun (WGS) entry which is preliminary data.</text>
</comment>
<proteinExistence type="predicted"/>
<evidence type="ECO:0000256" key="1">
    <source>
        <dbReference type="SAM" id="MobiDB-lite"/>
    </source>
</evidence>
<name>A0ABN9SVH9_9DINO</name>
<evidence type="ECO:0000313" key="3">
    <source>
        <dbReference type="Proteomes" id="UP001189429"/>
    </source>
</evidence>
<reference evidence="2" key="1">
    <citation type="submission" date="2023-10" db="EMBL/GenBank/DDBJ databases">
        <authorList>
            <person name="Chen Y."/>
            <person name="Shah S."/>
            <person name="Dougan E. K."/>
            <person name="Thang M."/>
            <person name="Chan C."/>
        </authorList>
    </citation>
    <scope>NUCLEOTIDE SEQUENCE [LARGE SCALE GENOMIC DNA]</scope>
</reference>
<organism evidence="2 3">
    <name type="scientific">Prorocentrum cordatum</name>
    <dbReference type="NCBI Taxonomy" id="2364126"/>
    <lineage>
        <taxon>Eukaryota</taxon>
        <taxon>Sar</taxon>
        <taxon>Alveolata</taxon>
        <taxon>Dinophyceae</taxon>
        <taxon>Prorocentrales</taxon>
        <taxon>Prorocentraceae</taxon>
        <taxon>Prorocentrum</taxon>
    </lineage>
</organism>
<feature type="compositionally biased region" description="Basic residues" evidence="1">
    <location>
        <begin position="142"/>
        <end position="151"/>
    </location>
</feature>
<evidence type="ECO:0000313" key="2">
    <source>
        <dbReference type="EMBL" id="CAK0836526.1"/>
    </source>
</evidence>
<dbReference type="Proteomes" id="UP001189429">
    <property type="component" value="Unassembled WGS sequence"/>
</dbReference>
<feature type="region of interest" description="Disordered" evidence="1">
    <location>
        <begin position="142"/>
        <end position="165"/>
    </location>
</feature>
<accession>A0ABN9SVH9</accession>
<protein>
    <submittedName>
        <fullName evidence="2">Uncharacterized protein</fullName>
    </submittedName>
</protein>
<sequence length="283" mass="29654">MAAVGPLCGDVRAMLAALGPLAQAAAAGAAAGGGSRQVVAAAVAAAIRTGVEVLTETAPSPHIVDGDKVHDHEEKQVADLSGSDDVQKEVDARLGMVRPFLTRKVEQRNVTSGQKAYRNVALKDGLGAGVDTLPKTALEAKRRQRGGRRRMQAVDTTPCESEDSKATDEVKNLTATTYGSEKLMDVKASTAKALVNVETEKVSQVVHADLDPLRAQDGLARVVTAARKFEVMQQAAFGVQQAKDALAQAEAWHVAAVDDAVDAASALEEDVRTAFMVKLGLPP</sequence>
<keyword evidence="3" id="KW-1185">Reference proteome</keyword>
<gene>
    <name evidence="2" type="ORF">PCOR1329_LOCUS32985</name>
</gene>
<dbReference type="EMBL" id="CAUYUJ010013636">
    <property type="protein sequence ID" value="CAK0836526.1"/>
    <property type="molecule type" value="Genomic_DNA"/>
</dbReference>